<evidence type="ECO:0000313" key="5">
    <source>
        <dbReference type="EMBL" id="GGL12659.1"/>
    </source>
</evidence>
<dbReference type="Proteomes" id="UP000638263">
    <property type="component" value="Unassembled WGS sequence"/>
</dbReference>
<protein>
    <submittedName>
        <fullName evidence="5">Acyl-CoA synthetase</fullName>
    </submittedName>
</protein>
<dbReference type="Gene3D" id="3.30.300.30">
    <property type="match status" value="1"/>
</dbReference>
<dbReference type="InterPro" id="IPR025110">
    <property type="entry name" value="AMP-bd_C"/>
</dbReference>
<gene>
    <name evidence="5" type="ORF">GCM10011588_28890</name>
</gene>
<feature type="domain" description="AMP-binding enzyme C-terminal" evidence="4">
    <location>
        <begin position="422"/>
        <end position="496"/>
    </location>
</feature>
<proteinExistence type="inferred from homology"/>
<feature type="domain" description="AMP-dependent synthetase/ligase" evidence="3">
    <location>
        <begin position="21"/>
        <end position="372"/>
    </location>
</feature>
<evidence type="ECO:0000259" key="3">
    <source>
        <dbReference type="Pfam" id="PF00501"/>
    </source>
</evidence>
<accession>A0A917RLL7</accession>
<dbReference type="InterPro" id="IPR042099">
    <property type="entry name" value="ANL_N_sf"/>
</dbReference>
<dbReference type="RefSeq" id="WP_062997730.1">
    <property type="nucleotide sequence ID" value="NZ_BMMH01000005.1"/>
</dbReference>
<dbReference type="EMBL" id="BMMH01000005">
    <property type="protein sequence ID" value="GGL12659.1"/>
    <property type="molecule type" value="Genomic_DNA"/>
</dbReference>
<keyword evidence="2" id="KW-0436">Ligase</keyword>
<dbReference type="SUPFAM" id="SSF56801">
    <property type="entry name" value="Acetyl-CoA synthetase-like"/>
    <property type="match status" value="1"/>
</dbReference>
<dbReference type="InterPro" id="IPR045851">
    <property type="entry name" value="AMP-bd_C_sf"/>
</dbReference>
<comment type="similarity">
    <text evidence="1">Belongs to the ATP-dependent AMP-binding enzyme family.</text>
</comment>
<dbReference type="InterPro" id="IPR000873">
    <property type="entry name" value="AMP-dep_synth/lig_dom"/>
</dbReference>
<dbReference type="PANTHER" id="PTHR24096">
    <property type="entry name" value="LONG-CHAIN-FATTY-ACID--COA LIGASE"/>
    <property type="match status" value="1"/>
</dbReference>
<dbReference type="PROSITE" id="PS00455">
    <property type="entry name" value="AMP_BINDING"/>
    <property type="match status" value="1"/>
</dbReference>
<dbReference type="InterPro" id="IPR020845">
    <property type="entry name" value="AMP-binding_CS"/>
</dbReference>
<dbReference type="AlphaFoldDB" id="A0A917RLL7"/>
<evidence type="ECO:0000259" key="4">
    <source>
        <dbReference type="Pfam" id="PF13193"/>
    </source>
</evidence>
<dbReference type="Pfam" id="PF13193">
    <property type="entry name" value="AMP-binding_C"/>
    <property type="match status" value="1"/>
</dbReference>
<sequence>MIPRPRLSYPRRNLADLLGDSARYRPEHTALLCDGHNLSYRELDCLANSASKVLTDQGIAPGDRVVLAMRNRIEWAIAVFAILRAGAVAALVNPRWNDAEMTHAVELLAPRLILCDETARAAAAATGVDILATEDGLGGAFWEGIARQDGEPPAPVERDWDADEAVLYFSSGTTGLPKVVRHSHRSQTAAYINWKSALRVESSDRQQFALPLFTVLGIGTLFSAVSAGATLHLCAQFDPGAMLDEIERERITLSTIVAPIAKRVSERPDLAARDLSSLRSIVWAATAINPTVAARITEATGARWIMGYGMTELPGLHANPGEYPDRCRMDSPGLLRSDSELRIVDPDTLEDVAPGAEGELIARSPARMLGYLPESANEGVLLPGGWLRTGDLGRVDEDGWLFLTDRLKDVIKVSGLQVAPAEIEAQLLGHETIADCAVIGAPHPDKGEVPIAFLVAAGPDRDEAALAGWLAERLSRYKLPAEFRWVDEIPRTASGKTLRRELRELRPASESALAGHEGSTHGG</sequence>
<dbReference type="PANTHER" id="PTHR24096:SF149">
    <property type="entry name" value="AMP-BINDING DOMAIN-CONTAINING PROTEIN-RELATED"/>
    <property type="match status" value="1"/>
</dbReference>
<evidence type="ECO:0000313" key="6">
    <source>
        <dbReference type="Proteomes" id="UP000638263"/>
    </source>
</evidence>
<dbReference type="GO" id="GO:0016405">
    <property type="term" value="F:CoA-ligase activity"/>
    <property type="evidence" value="ECO:0007669"/>
    <property type="project" value="TreeGrafter"/>
</dbReference>
<evidence type="ECO:0000256" key="1">
    <source>
        <dbReference type="ARBA" id="ARBA00006432"/>
    </source>
</evidence>
<name>A0A917RLL7_9NOCA</name>
<keyword evidence="6" id="KW-1185">Reference proteome</keyword>
<comment type="caution">
    <text evidence="5">The sequence shown here is derived from an EMBL/GenBank/DDBJ whole genome shotgun (WGS) entry which is preliminary data.</text>
</comment>
<reference evidence="5" key="2">
    <citation type="submission" date="2020-09" db="EMBL/GenBank/DDBJ databases">
        <authorList>
            <person name="Sun Q."/>
            <person name="Zhou Y."/>
        </authorList>
    </citation>
    <scope>NUCLEOTIDE SEQUENCE</scope>
    <source>
        <strain evidence="5">CGMCC 4.3508</strain>
    </source>
</reference>
<dbReference type="Pfam" id="PF00501">
    <property type="entry name" value="AMP-binding"/>
    <property type="match status" value="1"/>
</dbReference>
<evidence type="ECO:0000256" key="2">
    <source>
        <dbReference type="ARBA" id="ARBA00022598"/>
    </source>
</evidence>
<dbReference type="Gene3D" id="3.40.50.12780">
    <property type="entry name" value="N-terminal domain of ligase-like"/>
    <property type="match status" value="1"/>
</dbReference>
<organism evidence="5 6">
    <name type="scientific">Nocardia jinanensis</name>
    <dbReference type="NCBI Taxonomy" id="382504"/>
    <lineage>
        <taxon>Bacteria</taxon>
        <taxon>Bacillati</taxon>
        <taxon>Actinomycetota</taxon>
        <taxon>Actinomycetes</taxon>
        <taxon>Mycobacteriales</taxon>
        <taxon>Nocardiaceae</taxon>
        <taxon>Nocardia</taxon>
    </lineage>
</organism>
<reference evidence="5" key="1">
    <citation type="journal article" date="2014" name="Int. J. Syst. Evol. Microbiol.">
        <title>Complete genome sequence of Corynebacterium casei LMG S-19264T (=DSM 44701T), isolated from a smear-ripened cheese.</title>
        <authorList>
            <consortium name="US DOE Joint Genome Institute (JGI-PGF)"/>
            <person name="Walter F."/>
            <person name="Albersmeier A."/>
            <person name="Kalinowski J."/>
            <person name="Ruckert C."/>
        </authorList>
    </citation>
    <scope>NUCLEOTIDE SEQUENCE</scope>
    <source>
        <strain evidence="5">CGMCC 4.3508</strain>
    </source>
</reference>